<sequence length="155" mass="17437">MTQILVDADAIPNVLKEILCRAAIREKVIVTFIANQRVQLQRSPFIKSIQVLSGFDVADQKIVDLTEKNDLIITADIPLAKDVLDKGGFALNPRGSFYDLGTIDAKLTMRDFNETLRGSGIQTKGPDPLSQKDRQLFTNSLDLWLRDHHRTNHKP</sequence>
<dbReference type="Pfam" id="PF02639">
    <property type="entry name" value="DUF188"/>
    <property type="match status" value="1"/>
</dbReference>
<dbReference type="InterPro" id="IPR003791">
    <property type="entry name" value="UPF0178"/>
</dbReference>
<dbReference type="CDD" id="cd18720">
    <property type="entry name" value="PIN_YqxD-like"/>
    <property type="match status" value="1"/>
</dbReference>
<protein>
    <recommendedName>
        <fullName evidence="2">UPF0178 protein H9889_00795</fullName>
    </recommendedName>
</protein>
<accession>A0A9D1TTQ5</accession>
<proteinExistence type="inferred from homology"/>
<evidence type="ECO:0000256" key="2">
    <source>
        <dbReference type="HAMAP-Rule" id="MF_00489"/>
    </source>
</evidence>
<evidence type="ECO:0000256" key="1">
    <source>
        <dbReference type="ARBA" id="ARBA00008522"/>
    </source>
</evidence>
<comment type="caution">
    <text evidence="3">The sequence shown here is derived from an EMBL/GenBank/DDBJ whole genome shotgun (WGS) entry which is preliminary data.</text>
</comment>
<dbReference type="NCBIfam" id="NF001095">
    <property type="entry name" value="PRK00124.1"/>
    <property type="match status" value="1"/>
</dbReference>
<gene>
    <name evidence="3" type="ORF">H9889_00795</name>
</gene>
<evidence type="ECO:0000313" key="3">
    <source>
        <dbReference type="EMBL" id="HIW05855.1"/>
    </source>
</evidence>
<dbReference type="Proteomes" id="UP000823934">
    <property type="component" value="Unassembled WGS sequence"/>
</dbReference>
<dbReference type="EMBL" id="DXHP01000016">
    <property type="protein sequence ID" value="HIW05855.1"/>
    <property type="molecule type" value="Genomic_DNA"/>
</dbReference>
<reference evidence="3" key="1">
    <citation type="journal article" date="2021" name="PeerJ">
        <title>Extensive microbial diversity within the chicken gut microbiome revealed by metagenomics and culture.</title>
        <authorList>
            <person name="Gilroy R."/>
            <person name="Ravi A."/>
            <person name="Getino M."/>
            <person name="Pursley I."/>
            <person name="Horton D.L."/>
            <person name="Alikhan N.F."/>
            <person name="Baker D."/>
            <person name="Gharbi K."/>
            <person name="Hall N."/>
            <person name="Watson M."/>
            <person name="Adriaenssens E.M."/>
            <person name="Foster-Nyarko E."/>
            <person name="Jarju S."/>
            <person name="Secka A."/>
            <person name="Antonio M."/>
            <person name="Oren A."/>
            <person name="Chaudhuri R.R."/>
            <person name="La Ragione R."/>
            <person name="Hildebrand F."/>
            <person name="Pallen M.J."/>
        </authorList>
    </citation>
    <scope>NUCLEOTIDE SEQUENCE</scope>
    <source>
        <strain evidence="3">CHK160-9182</strain>
    </source>
</reference>
<reference evidence="3" key="2">
    <citation type="submission" date="2021-04" db="EMBL/GenBank/DDBJ databases">
        <authorList>
            <person name="Gilroy R."/>
        </authorList>
    </citation>
    <scope>NUCLEOTIDE SEQUENCE</scope>
    <source>
        <strain evidence="3">CHK160-9182</strain>
    </source>
</reference>
<organism evidence="3 4">
    <name type="scientific">Candidatus Ignatzschineria merdigallinarum</name>
    <dbReference type="NCBI Taxonomy" id="2838621"/>
    <lineage>
        <taxon>Bacteria</taxon>
        <taxon>Pseudomonadati</taxon>
        <taxon>Pseudomonadota</taxon>
        <taxon>Gammaproteobacteria</taxon>
        <taxon>Cardiobacteriales</taxon>
        <taxon>Ignatzschineriaceae</taxon>
        <taxon>Ignatzschineria</taxon>
    </lineage>
</organism>
<name>A0A9D1TTQ5_9GAMM</name>
<dbReference type="PANTHER" id="PTHR35146">
    <property type="entry name" value="UPF0178 PROTEIN YAII"/>
    <property type="match status" value="1"/>
</dbReference>
<evidence type="ECO:0000313" key="4">
    <source>
        <dbReference type="Proteomes" id="UP000823934"/>
    </source>
</evidence>
<comment type="similarity">
    <text evidence="1 2">Belongs to the UPF0178 family.</text>
</comment>
<dbReference type="AlphaFoldDB" id="A0A9D1TTQ5"/>
<dbReference type="PANTHER" id="PTHR35146:SF1">
    <property type="entry name" value="UPF0178 PROTEIN YAII"/>
    <property type="match status" value="1"/>
</dbReference>
<dbReference type="HAMAP" id="MF_00489">
    <property type="entry name" value="UPF0178"/>
    <property type="match status" value="1"/>
</dbReference>